<accession>A0A8S5RXH1</accession>
<name>A0A8S5RXH1_9CAUD</name>
<organism evidence="1">
    <name type="scientific">Myoviridae sp. ctLYR7</name>
    <dbReference type="NCBI Taxonomy" id="2827679"/>
    <lineage>
        <taxon>Viruses</taxon>
        <taxon>Duplodnaviria</taxon>
        <taxon>Heunggongvirae</taxon>
        <taxon>Uroviricota</taxon>
        <taxon>Caudoviricetes</taxon>
    </lineage>
</organism>
<proteinExistence type="predicted"/>
<sequence>MPNNTQTRIARQQKRIAVLRARKISLMNNSKWARLFNTLWHAAGLQYAQAKTLDSNQLYDIELEIYSDQHRGYTSDYIAGPIALVEIEYIIIPLPETICRETLATALAKSGQYDTEWLTGSLKIYGYR</sequence>
<reference evidence="1" key="1">
    <citation type="journal article" date="2021" name="Proc. Natl. Acad. Sci. U.S.A.">
        <title>A Catalog of Tens of Thousands of Viruses from Human Metagenomes Reveals Hidden Associations with Chronic Diseases.</title>
        <authorList>
            <person name="Tisza M.J."/>
            <person name="Buck C.B."/>
        </authorList>
    </citation>
    <scope>NUCLEOTIDE SEQUENCE</scope>
    <source>
        <strain evidence="1">CtLYR7</strain>
    </source>
</reference>
<protein>
    <submittedName>
        <fullName evidence="1">Uncharacterized protein</fullName>
    </submittedName>
</protein>
<dbReference type="EMBL" id="BK032502">
    <property type="protein sequence ID" value="DAF43263.1"/>
    <property type="molecule type" value="Genomic_DNA"/>
</dbReference>
<evidence type="ECO:0000313" key="1">
    <source>
        <dbReference type="EMBL" id="DAF43263.1"/>
    </source>
</evidence>